<dbReference type="SMART" id="SM00248">
    <property type="entry name" value="ANK"/>
    <property type="match status" value="5"/>
</dbReference>
<dbReference type="PANTHER" id="PTHR24171">
    <property type="entry name" value="ANKYRIN REPEAT DOMAIN-CONTAINING PROTEIN 39-RELATED"/>
    <property type="match status" value="1"/>
</dbReference>
<dbReference type="AlphaFoldDB" id="A0AAN9V6D4"/>
<feature type="repeat" description="ANK" evidence="3">
    <location>
        <begin position="294"/>
        <end position="326"/>
    </location>
</feature>
<dbReference type="PRINTS" id="PR01415">
    <property type="entry name" value="ANKYRIN"/>
</dbReference>
<evidence type="ECO:0000313" key="5">
    <source>
        <dbReference type="EMBL" id="KAK7789342.1"/>
    </source>
</evidence>
<evidence type="ECO:0000256" key="4">
    <source>
        <dbReference type="SAM" id="MobiDB-lite"/>
    </source>
</evidence>
<reference evidence="5 6" key="1">
    <citation type="submission" date="2024-03" db="EMBL/GenBank/DDBJ databases">
        <title>The genome assembly and annotation of the cricket Gryllus longicercus Weissman &amp; Gray.</title>
        <authorList>
            <person name="Szrajer S."/>
            <person name="Gray D."/>
            <person name="Ylla G."/>
        </authorList>
    </citation>
    <scope>NUCLEOTIDE SEQUENCE [LARGE SCALE GENOMIC DNA]</scope>
    <source>
        <strain evidence="5">DAG 2021-001</strain>
        <tissue evidence="5">Whole body minus gut</tissue>
    </source>
</reference>
<dbReference type="SUPFAM" id="SSF48403">
    <property type="entry name" value="Ankyrin repeat"/>
    <property type="match status" value="1"/>
</dbReference>
<dbReference type="Proteomes" id="UP001378592">
    <property type="component" value="Unassembled WGS sequence"/>
</dbReference>
<comment type="caution">
    <text evidence="5">The sequence shown here is derived from an EMBL/GenBank/DDBJ whole genome shotgun (WGS) entry which is preliminary data.</text>
</comment>
<dbReference type="PROSITE" id="PS50088">
    <property type="entry name" value="ANK_REPEAT"/>
    <property type="match status" value="4"/>
</dbReference>
<feature type="compositionally biased region" description="Basic and acidic residues" evidence="4">
    <location>
        <begin position="1"/>
        <end position="15"/>
    </location>
</feature>
<evidence type="ECO:0000313" key="6">
    <source>
        <dbReference type="Proteomes" id="UP001378592"/>
    </source>
</evidence>
<feature type="repeat" description="ANK" evidence="3">
    <location>
        <begin position="387"/>
        <end position="419"/>
    </location>
</feature>
<feature type="repeat" description="ANK" evidence="3">
    <location>
        <begin position="261"/>
        <end position="293"/>
    </location>
</feature>
<feature type="compositionally biased region" description="Polar residues" evidence="4">
    <location>
        <begin position="95"/>
        <end position="107"/>
    </location>
</feature>
<keyword evidence="2 3" id="KW-0040">ANK repeat</keyword>
<sequence length="473" mass="51688">MPSQKTDKGEGKRTPEQSAGPSDAPEACDTPADASPSEQPTHNKLSTSKEIPPSQFYHSGRIEKSPEKPERARKRYIQRVGRIAPANEDIFGFDETSSSDSNITLESNPEVMEEGNDEEGGEAGEEGEGGEEENEEEDDDEEALSMDEDAFQEPSDPFEDDSDIYEDLNDRFEYTDGDTDDEEDDDSTAPFDLSMEFFSDVPDEDSSNEDGDLPEDGFERELLGSTMEPGRSLHMSVIKGDSRSLVRWKAWGTGVWARKVKGDTELHCAARSGDMATVEQLIQAGAKLSEINRKRHTPLEVAALCGHVAVVQTLLKHGAGTDTEQMEHALLATKSSAVVRVLAQENQTLLLGITGVDVLSRAARDGRVLMLRALLKGGADANWPGTFSRTALHTAASRGHVRCVSALLEYQADVTSVDDRLWTPLHYAAHHSHHECVRVLLAAGADPNAKSGEGQIPYDVAFDEAIHRLLENA</sequence>
<keyword evidence="6" id="KW-1185">Reference proteome</keyword>
<feature type="compositionally biased region" description="Acidic residues" evidence="4">
    <location>
        <begin position="111"/>
        <end position="163"/>
    </location>
</feature>
<feature type="repeat" description="ANK" evidence="3">
    <location>
        <begin position="420"/>
        <end position="452"/>
    </location>
</feature>
<dbReference type="PROSITE" id="PS50297">
    <property type="entry name" value="ANK_REP_REGION"/>
    <property type="match status" value="4"/>
</dbReference>
<protein>
    <submittedName>
        <fullName evidence="5">Uncharacterized protein</fullName>
    </submittedName>
</protein>
<feature type="region of interest" description="Disordered" evidence="4">
    <location>
        <begin position="1"/>
        <end position="163"/>
    </location>
</feature>
<dbReference type="InterPro" id="IPR002110">
    <property type="entry name" value="Ankyrin_rpt"/>
</dbReference>
<feature type="compositionally biased region" description="Polar residues" evidence="4">
    <location>
        <begin position="36"/>
        <end position="49"/>
    </location>
</feature>
<proteinExistence type="predicted"/>
<accession>A0AAN9V6D4</accession>
<gene>
    <name evidence="5" type="ORF">R5R35_002378</name>
</gene>
<organism evidence="5 6">
    <name type="scientific">Gryllus longicercus</name>
    <dbReference type="NCBI Taxonomy" id="2509291"/>
    <lineage>
        <taxon>Eukaryota</taxon>
        <taxon>Metazoa</taxon>
        <taxon>Ecdysozoa</taxon>
        <taxon>Arthropoda</taxon>
        <taxon>Hexapoda</taxon>
        <taxon>Insecta</taxon>
        <taxon>Pterygota</taxon>
        <taxon>Neoptera</taxon>
        <taxon>Polyneoptera</taxon>
        <taxon>Orthoptera</taxon>
        <taxon>Ensifera</taxon>
        <taxon>Gryllidea</taxon>
        <taxon>Grylloidea</taxon>
        <taxon>Gryllidae</taxon>
        <taxon>Gryllinae</taxon>
        <taxon>Gryllus</taxon>
    </lineage>
</organism>
<dbReference type="InterPro" id="IPR036770">
    <property type="entry name" value="Ankyrin_rpt-contain_sf"/>
</dbReference>
<evidence type="ECO:0000256" key="1">
    <source>
        <dbReference type="ARBA" id="ARBA00022737"/>
    </source>
</evidence>
<dbReference type="EMBL" id="JAZDUA010000776">
    <property type="protein sequence ID" value="KAK7789342.1"/>
    <property type="molecule type" value="Genomic_DNA"/>
</dbReference>
<keyword evidence="1" id="KW-0677">Repeat</keyword>
<dbReference type="Pfam" id="PF12796">
    <property type="entry name" value="Ank_2"/>
    <property type="match status" value="2"/>
</dbReference>
<dbReference type="Gene3D" id="1.25.40.20">
    <property type="entry name" value="Ankyrin repeat-containing domain"/>
    <property type="match status" value="2"/>
</dbReference>
<feature type="compositionally biased region" description="Basic and acidic residues" evidence="4">
    <location>
        <begin position="60"/>
        <end position="70"/>
    </location>
</feature>
<evidence type="ECO:0000256" key="3">
    <source>
        <dbReference type="PROSITE-ProRule" id="PRU00023"/>
    </source>
</evidence>
<name>A0AAN9V6D4_9ORTH</name>
<evidence type="ECO:0000256" key="2">
    <source>
        <dbReference type="ARBA" id="ARBA00023043"/>
    </source>
</evidence>